<feature type="compositionally biased region" description="Acidic residues" evidence="1">
    <location>
        <begin position="169"/>
        <end position="185"/>
    </location>
</feature>
<feature type="region of interest" description="Disordered" evidence="1">
    <location>
        <begin position="1"/>
        <end position="51"/>
    </location>
</feature>
<feature type="region of interest" description="Disordered" evidence="1">
    <location>
        <begin position="412"/>
        <end position="474"/>
    </location>
</feature>
<dbReference type="AlphaFoldDB" id="A0A2B7ZGI6"/>
<feature type="compositionally biased region" description="Acidic residues" evidence="1">
    <location>
        <begin position="196"/>
        <end position="207"/>
    </location>
</feature>
<feature type="compositionally biased region" description="Polar residues" evidence="1">
    <location>
        <begin position="353"/>
        <end position="370"/>
    </location>
</feature>
<feature type="region of interest" description="Disordered" evidence="1">
    <location>
        <begin position="353"/>
        <end position="382"/>
    </location>
</feature>
<feature type="compositionally biased region" description="Low complexity" evidence="1">
    <location>
        <begin position="39"/>
        <end position="51"/>
    </location>
</feature>
<accession>A0A2B7ZGI6</accession>
<dbReference type="EMBL" id="PDND01000019">
    <property type="protein sequence ID" value="PGH35584.1"/>
    <property type="molecule type" value="Genomic_DNA"/>
</dbReference>
<dbReference type="VEuPathDB" id="FungiDB:EMCG_05775"/>
<name>A0A2B7ZGI6_9EURO</name>
<feature type="region of interest" description="Disordered" evidence="1">
    <location>
        <begin position="165"/>
        <end position="247"/>
    </location>
</feature>
<evidence type="ECO:0000256" key="1">
    <source>
        <dbReference type="SAM" id="MobiDB-lite"/>
    </source>
</evidence>
<feature type="compositionally biased region" description="Basic and acidic residues" evidence="1">
    <location>
        <begin position="227"/>
        <end position="237"/>
    </location>
</feature>
<sequence length="474" mass="52549">MDAKKYSSTLGSSSTKLPPSSPHRESSSQHTETGSRNHASSSTSLSLSSLPSSPEAPCLELLGKIPNTGVSRLFLPLPSMPVNRPVSTPIVTNRALPSSIYPSVAGHTNFKQIVIHTAKCDKCNDHNKATLNRCTTCGFQICTPCWLHRGGGHHIVTRTFSGPVFDPNAVDEEDEGDEWDDEEDRIGDGDVSMSDVSDDVEDDDSDDAFSIHSIDEHDAPLPNLRSRNLDIPDRDQQTGEASHPMYIYSSDSRYSASEDDDSVSELLPNQTLRARRITRRNNRDSPVNQARNDTSDDESVIEINSQQLNSNDNDNDHLYYSDLAPESRERIDILINTAISLFRGATFDPQTTHFSTSNINQRDSHSNSSLFVPIDPNDHLTPTYNERLSHLAHPSSNPRTSRRHPFDMAQREEAVGRGQTTCQSLSSAPTAPPRKRKREVGDVEGREGVWKGPFLDESTDEEGRWGSLGCRWAE</sequence>
<organism evidence="2 3">
    <name type="scientific">[Emmonsia] crescens</name>
    <dbReference type="NCBI Taxonomy" id="73230"/>
    <lineage>
        <taxon>Eukaryota</taxon>
        <taxon>Fungi</taxon>
        <taxon>Dikarya</taxon>
        <taxon>Ascomycota</taxon>
        <taxon>Pezizomycotina</taxon>
        <taxon>Eurotiomycetes</taxon>
        <taxon>Eurotiomycetidae</taxon>
        <taxon>Onygenales</taxon>
        <taxon>Ajellomycetaceae</taxon>
        <taxon>Emergomyces</taxon>
    </lineage>
</organism>
<proteinExistence type="predicted"/>
<evidence type="ECO:0000313" key="3">
    <source>
        <dbReference type="Proteomes" id="UP000226031"/>
    </source>
</evidence>
<dbReference type="Proteomes" id="UP000226031">
    <property type="component" value="Unassembled WGS sequence"/>
</dbReference>
<feature type="region of interest" description="Disordered" evidence="1">
    <location>
        <begin position="274"/>
        <end position="299"/>
    </location>
</feature>
<feature type="compositionally biased region" description="Polar residues" evidence="1">
    <location>
        <begin position="418"/>
        <end position="429"/>
    </location>
</feature>
<comment type="caution">
    <text evidence="2">The sequence shown here is derived from an EMBL/GenBank/DDBJ whole genome shotgun (WGS) entry which is preliminary data.</text>
</comment>
<feature type="compositionally biased region" description="Basic and acidic residues" evidence="1">
    <location>
        <begin position="439"/>
        <end position="449"/>
    </location>
</feature>
<protein>
    <submittedName>
        <fullName evidence="2">Uncharacterized protein</fullName>
    </submittedName>
</protein>
<feature type="compositionally biased region" description="Polar residues" evidence="1">
    <location>
        <begin position="1"/>
        <end position="18"/>
    </location>
</feature>
<gene>
    <name evidence="2" type="ORF">GX50_01565</name>
</gene>
<keyword evidence="3" id="KW-1185">Reference proteome</keyword>
<feature type="compositionally biased region" description="Polar residues" evidence="1">
    <location>
        <begin position="28"/>
        <end position="38"/>
    </location>
</feature>
<evidence type="ECO:0000313" key="2">
    <source>
        <dbReference type="EMBL" id="PGH35584.1"/>
    </source>
</evidence>
<reference evidence="2 3" key="1">
    <citation type="submission" date="2017-10" db="EMBL/GenBank/DDBJ databases">
        <title>Comparative genomics in systemic dimorphic fungi from Ajellomycetaceae.</title>
        <authorList>
            <person name="Munoz J.F."/>
            <person name="Mcewen J.G."/>
            <person name="Clay O.K."/>
            <person name="Cuomo C.A."/>
        </authorList>
    </citation>
    <scope>NUCLEOTIDE SEQUENCE [LARGE SCALE GENOMIC DNA]</scope>
    <source>
        <strain evidence="2 3">UAMH4076</strain>
    </source>
</reference>